<dbReference type="InterPro" id="IPR051191">
    <property type="entry name" value="DCAF12"/>
</dbReference>
<evidence type="ECO:0000256" key="1">
    <source>
        <dbReference type="ARBA" id="ARBA00022737"/>
    </source>
</evidence>
<dbReference type="Gene3D" id="3.40.50.300">
    <property type="entry name" value="P-loop containing nucleotide triphosphate hydrolases"/>
    <property type="match status" value="1"/>
</dbReference>
<sequence length="905" mass="104610">MYRRYRTAESQHKREKEKAEAIVNACWEHVEKQCQNIKPHPVDSDKSPENNGAWRIVRVFVSSTFTDFFCEREILVKKVFPELREWCEERKIHLIDCDLRWGVPKDSNSSETIRCCMEELDRCHTETNGCPFFINLLGESLQDYLEQAKVFPSGKYKHAGTTKMNVENLNSKSQTKLIQNKTGNKCFHRRKGNSSFLVSKYGWIPEDQDLGSDLKVDYSWVLNSSITFMEILHGAYRSGNPNALFLLRNSEPIKEIPEDFQDRFVDKEVLKMCHLKELKKKIKLKFSNQLFEYDCKYSGLSEKAGRKRVILECLDTFAEKVLTFFKARISEFYPEEKGKDTEVDIENLEQSNFLERKTHLVIGQEELIDMFLAYAKGIDPADLKIEGEKSAFVRDPEFWQNEEDNNLLLCLTGAAGQGKTSVLAKFVKKALQEGLNVFYHFVGISETSQQTDNLLRRMTEFIKGEKIDVPKDTYDLKNFYMKIMREEFEKLRQNKNQMLLVLDGMDELSNRDSYEQLKWLPPRLPGSVRAVVATSSAHLPTLHRAKEHACFFLEIPSIKLSDAKEILSQYLMLYNKKLDKAQMELILSKPNSLNPLWLTLLAEQLRTFGDFRTLDQHIKTLSDSVNGLLEFILKDLVVNDDTGQMEKALCILVLTNGLPEIEMQQILGDIDEQEPLPDLYWSKIRRALKPFIYFAGAIRDIRFIHGAFYENAEMLYLKEKKTQIMYHTIIVDYLMNWCKNETVKRTRVPYHCQRAGLPDKLVDFMRHSESASALPDFMRSQFLKFARCIQIADPVLQVTMPVILCRGCSCSYRGFTTKHFPLNKDACVICGTHVVKGRFSGDAYLCIRHSFGQSKLMGKCCLCEIPVRKDENGKVADFMGSQGKLCNFCSFGVDSKRCSYVGKRI</sequence>
<keyword evidence="4" id="KW-1185">Reference proteome</keyword>
<dbReference type="PANTHER" id="PTHR19860:SF42">
    <property type="entry name" value="RING-TYPE DOMAIN-CONTAINING PROTEIN"/>
    <property type="match status" value="1"/>
</dbReference>
<keyword evidence="1" id="KW-0677">Repeat</keyword>
<evidence type="ECO:0000313" key="3">
    <source>
        <dbReference type="EnsemblMetazoa" id="G18162.1:cds"/>
    </source>
</evidence>
<dbReference type="Proteomes" id="UP000005408">
    <property type="component" value="Unassembled WGS sequence"/>
</dbReference>
<dbReference type="PANTHER" id="PTHR19860">
    <property type="entry name" value="DDB1- AND CUL4-ASSOCIATED FACTOR 12-RELATED"/>
    <property type="match status" value="1"/>
</dbReference>
<dbReference type="EnsemblMetazoa" id="G18162.1">
    <property type="protein sequence ID" value="G18162.1:cds"/>
    <property type="gene ID" value="G18162"/>
</dbReference>
<dbReference type="InterPro" id="IPR027417">
    <property type="entry name" value="P-loop_NTPase"/>
</dbReference>
<reference evidence="3" key="1">
    <citation type="submission" date="2022-08" db="UniProtKB">
        <authorList>
            <consortium name="EnsemblMetazoa"/>
        </authorList>
    </citation>
    <scope>IDENTIFICATION</scope>
    <source>
        <strain evidence="3">05x7-T-G4-1.051#20</strain>
    </source>
</reference>
<name>A0A8W8JFF9_MAGGI</name>
<dbReference type="SUPFAM" id="SSF52540">
    <property type="entry name" value="P-loop containing nucleoside triphosphate hydrolases"/>
    <property type="match status" value="1"/>
</dbReference>
<dbReference type="Pfam" id="PF05729">
    <property type="entry name" value="NACHT"/>
    <property type="match status" value="1"/>
</dbReference>
<evidence type="ECO:0000313" key="4">
    <source>
        <dbReference type="Proteomes" id="UP000005408"/>
    </source>
</evidence>
<proteinExistence type="predicted"/>
<dbReference type="InterPro" id="IPR007111">
    <property type="entry name" value="NACHT_NTPase"/>
</dbReference>
<protein>
    <recommendedName>
        <fullName evidence="2">NACHT domain-containing protein</fullName>
    </recommendedName>
</protein>
<feature type="domain" description="NACHT" evidence="2">
    <location>
        <begin position="409"/>
        <end position="571"/>
    </location>
</feature>
<organism evidence="3 4">
    <name type="scientific">Magallana gigas</name>
    <name type="common">Pacific oyster</name>
    <name type="synonym">Crassostrea gigas</name>
    <dbReference type="NCBI Taxonomy" id="29159"/>
    <lineage>
        <taxon>Eukaryota</taxon>
        <taxon>Metazoa</taxon>
        <taxon>Spiralia</taxon>
        <taxon>Lophotrochozoa</taxon>
        <taxon>Mollusca</taxon>
        <taxon>Bivalvia</taxon>
        <taxon>Autobranchia</taxon>
        <taxon>Pteriomorphia</taxon>
        <taxon>Ostreida</taxon>
        <taxon>Ostreoidea</taxon>
        <taxon>Ostreidae</taxon>
        <taxon>Magallana</taxon>
    </lineage>
</organism>
<accession>A0A8W8JFF9</accession>
<dbReference type="GO" id="GO:0080008">
    <property type="term" value="C:Cul4-RING E3 ubiquitin ligase complex"/>
    <property type="evidence" value="ECO:0007669"/>
    <property type="project" value="TreeGrafter"/>
</dbReference>
<dbReference type="AlphaFoldDB" id="A0A8W8JFF9"/>
<evidence type="ECO:0000259" key="2">
    <source>
        <dbReference type="Pfam" id="PF05729"/>
    </source>
</evidence>